<evidence type="ECO:0000256" key="6">
    <source>
        <dbReference type="ARBA" id="ARBA00022692"/>
    </source>
</evidence>
<dbReference type="GO" id="GO:0015293">
    <property type="term" value="F:symporter activity"/>
    <property type="evidence" value="ECO:0007669"/>
    <property type="project" value="UniProtKB-UniRule"/>
</dbReference>
<dbReference type="HAMAP" id="MF_01522">
    <property type="entry name" value="Kup"/>
    <property type="match status" value="1"/>
</dbReference>
<organism evidence="15 16">
    <name type="scientific">Geodermatophilus normandii</name>
    <dbReference type="NCBI Taxonomy" id="1137989"/>
    <lineage>
        <taxon>Bacteria</taxon>
        <taxon>Bacillati</taxon>
        <taxon>Actinomycetota</taxon>
        <taxon>Actinomycetes</taxon>
        <taxon>Geodermatophilales</taxon>
        <taxon>Geodermatophilaceae</taxon>
        <taxon>Geodermatophilus</taxon>
    </lineage>
</organism>
<keyword evidence="7 12" id="KW-0769">Symport</keyword>
<dbReference type="GO" id="GO:0015079">
    <property type="term" value="F:potassium ion transmembrane transporter activity"/>
    <property type="evidence" value="ECO:0007669"/>
    <property type="project" value="UniProtKB-UniRule"/>
</dbReference>
<evidence type="ECO:0000259" key="14">
    <source>
        <dbReference type="Pfam" id="PF22776"/>
    </source>
</evidence>
<evidence type="ECO:0000313" key="16">
    <source>
        <dbReference type="Proteomes" id="UP000246661"/>
    </source>
</evidence>
<dbReference type="EMBL" id="QGTX01000001">
    <property type="protein sequence ID" value="PWW24379.1"/>
    <property type="molecule type" value="Genomic_DNA"/>
</dbReference>
<gene>
    <name evidence="12" type="primary">kup</name>
    <name evidence="15" type="ORF">JD79_03558</name>
</gene>
<evidence type="ECO:0000256" key="11">
    <source>
        <dbReference type="ARBA" id="ARBA00023136"/>
    </source>
</evidence>
<sequence>MPGARVPAPPAGSRGRGEPALVLGALGVVYGDIGTSPLYAVETVFAVDGGAVGSATDDVLGIASLVFWALTVTVTVKYVVVVLRADNDGEGGVLALAALVSRSLGGGRRRAGAAVLLGVLGASLFYGDSVITPAISVLSAVEGLEVVSPDLSAAVLPLAGGVLTALFAAQRWGTSRVGRVFGPVMLLWFAALGAAGLAQVWARPEVLRGLSPSYAVLLAVDRPVLTLAVMGAVVLAITGAEALYADMGHFGRRPIRLAWFGLVFPALTLNYLGQAALVTGDPRAREDPFFLLFPSWAQLPMVVLATAATVIASQAVLAGAFSVSRQAVQMGFLPRLRIRHTSAREAGQVYVPAVNRALFVVVLAVVLGFGSAARLATAYGVAVTATFLITTVLLLVVARVRWRWSRRRLVLLGGVLGAVELTYSAATLPKVLDGGWLTLLVAATVFTVMTTWHRGHEALAARRAEREGPLAAALAEVRAAGVPRVPGTGVYPHLAEATAPMALRATVDRLGVLHERVVVVSARTADVPHLPGGAGITVEPLGRPGDGFVHVAAEFGFRDPPDLAAVLRRALPQTPGGADAVTWFVTRPVLRPTRRSGMSAGRTRLFVALTRAAVGHAEYLDLPASRTVGMGAVIDL</sequence>
<feature type="transmembrane region" description="Helical" evidence="12">
    <location>
        <begin position="151"/>
        <end position="169"/>
    </location>
</feature>
<evidence type="ECO:0000256" key="12">
    <source>
        <dbReference type="HAMAP-Rule" id="MF_01522"/>
    </source>
</evidence>
<keyword evidence="16" id="KW-1185">Reference proteome</keyword>
<dbReference type="GO" id="GO:0005886">
    <property type="term" value="C:plasma membrane"/>
    <property type="evidence" value="ECO:0007669"/>
    <property type="project" value="UniProtKB-SubCell"/>
</dbReference>
<evidence type="ECO:0000256" key="7">
    <source>
        <dbReference type="ARBA" id="ARBA00022847"/>
    </source>
</evidence>
<feature type="transmembrane region" description="Helical" evidence="12">
    <location>
        <begin position="434"/>
        <end position="453"/>
    </location>
</feature>
<dbReference type="PANTHER" id="PTHR30540:SF79">
    <property type="entry name" value="LOW AFFINITY POTASSIUM TRANSPORT SYSTEM PROTEIN KUP"/>
    <property type="match status" value="1"/>
</dbReference>
<keyword evidence="3 12" id="KW-0813">Transport</keyword>
<feature type="transmembrane region" description="Helical" evidence="12">
    <location>
        <begin position="257"/>
        <end position="279"/>
    </location>
</feature>
<comment type="similarity">
    <text evidence="2 12">Belongs to the HAK/KUP transporter (TC 2.A.72) family.</text>
</comment>
<keyword evidence="9 12" id="KW-1133">Transmembrane helix</keyword>
<comment type="function">
    <text evidence="12">Transport of potassium into the cell. Likely operates as a K(+):H(+) symporter.</text>
</comment>
<feature type="transmembrane region" description="Helical" evidence="12">
    <location>
        <begin position="59"/>
        <end position="80"/>
    </location>
</feature>
<evidence type="ECO:0000256" key="3">
    <source>
        <dbReference type="ARBA" id="ARBA00022448"/>
    </source>
</evidence>
<evidence type="ECO:0000256" key="9">
    <source>
        <dbReference type="ARBA" id="ARBA00022989"/>
    </source>
</evidence>
<evidence type="ECO:0000256" key="10">
    <source>
        <dbReference type="ARBA" id="ARBA00023065"/>
    </source>
</evidence>
<keyword evidence="8 12" id="KW-0630">Potassium</keyword>
<dbReference type="InterPro" id="IPR053951">
    <property type="entry name" value="K_trans_N"/>
</dbReference>
<evidence type="ECO:0000256" key="1">
    <source>
        <dbReference type="ARBA" id="ARBA00004141"/>
    </source>
</evidence>
<dbReference type="AlphaFoldDB" id="A0A317QMX3"/>
<keyword evidence="4 12" id="KW-1003">Cell membrane</keyword>
<feature type="transmembrane region" description="Helical" evidence="12">
    <location>
        <begin position="409"/>
        <end position="428"/>
    </location>
</feature>
<accession>A0A317QMX3</accession>
<evidence type="ECO:0000256" key="2">
    <source>
        <dbReference type="ARBA" id="ARBA00007019"/>
    </source>
</evidence>
<dbReference type="InterPro" id="IPR023051">
    <property type="entry name" value="Kup"/>
</dbReference>
<evidence type="ECO:0000313" key="15">
    <source>
        <dbReference type="EMBL" id="PWW24379.1"/>
    </source>
</evidence>
<dbReference type="Proteomes" id="UP000246661">
    <property type="component" value="Unassembled WGS sequence"/>
</dbReference>
<feature type="transmembrane region" description="Helical" evidence="12">
    <location>
        <begin position="20"/>
        <end position="39"/>
    </location>
</feature>
<dbReference type="InterPro" id="IPR053952">
    <property type="entry name" value="K_trans_C"/>
</dbReference>
<feature type="transmembrane region" description="Helical" evidence="12">
    <location>
        <begin position="111"/>
        <end position="131"/>
    </location>
</feature>
<comment type="subcellular location">
    <subcellularLocation>
        <location evidence="12">Cell membrane</location>
        <topology evidence="12">Multi-pass membrane protein</topology>
    </subcellularLocation>
    <subcellularLocation>
        <location evidence="1">Membrane</location>
        <topology evidence="1">Multi-pass membrane protein</topology>
    </subcellularLocation>
</comment>
<dbReference type="InterPro" id="IPR003855">
    <property type="entry name" value="K+_transporter"/>
</dbReference>
<comment type="catalytic activity">
    <reaction evidence="12">
        <text>K(+)(in) + H(+)(in) = K(+)(out) + H(+)(out)</text>
        <dbReference type="Rhea" id="RHEA:28490"/>
        <dbReference type="ChEBI" id="CHEBI:15378"/>
        <dbReference type="ChEBI" id="CHEBI:29103"/>
    </reaction>
</comment>
<keyword evidence="5 12" id="KW-0633">Potassium transport</keyword>
<feature type="transmembrane region" description="Helical" evidence="12">
    <location>
        <begin position="222"/>
        <end position="245"/>
    </location>
</feature>
<feature type="transmembrane region" description="Helical" evidence="12">
    <location>
        <begin position="349"/>
        <end position="370"/>
    </location>
</feature>
<keyword evidence="10 12" id="KW-0406">Ion transport</keyword>
<reference evidence="16" key="1">
    <citation type="submission" date="2018-05" db="EMBL/GenBank/DDBJ databases">
        <authorList>
            <person name="Klenk H.-P."/>
            <person name="Huntemann M."/>
            <person name="Clum A."/>
            <person name="Pillay M."/>
            <person name="Palaniappan K."/>
            <person name="Varghese N."/>
            <person name="Mikhailova N."/>
            <person name="Stamatis D."/>
            <person name="Reddy T."/>
            <person name="Daum C."/>
            <person name="Shapiro N."/>
            <person name="Ivanova N."/>
            <person name="Kyrpides N."/>
            <person name="Woyke T."/>
        </authorList>
    </citation>
    <scope>NUCLEOTIDE SEQUENCE [LARGE SCALE GENOMIC DNA]</scope>
    <source>
        <strain evidence="16">DSM 45417</strain>
    </source>
</reference>
<name>A0A317QMX3_9ACTN</name>
<proteinExistence type="inferred from homology"/>
<keyword evidence="11 12" id="KW-0472">Membrane</keyword>
<keyword evidence="6 12" id="KW-0812">Transmembrane</keyword>
<feature type="transmembrane region" description="Helical" evidence="12">
    <location>
        <begin position="376"/>
        <end position="397"/>
    </location>
</feature>
<feature type="domain" description="K+ potassium transporter C-terminal" evidence="14">
    <location>
        <begin position="486"/>
        <end position="635"/>
    </location>
</feature>
<evidence type="ECO:0000259" key="13">
    <source>
        <dbReference type="Pfam" id="PF02705"/>
    </source>
</evidence>
<comment type="caution">
    <text evidence="15">The sequence shown here is derived from an EMBL/GenBank/DDBJ whole genome shotgun (WGS) entry which is preliminary data.</text>
</comment>
<dbReference type="Pfam" id="PF22776">
    <property type="entry name" value="K_trans_C"/>
    <property type="match status" value="1"/>
</dbReference>
<feature type="transmembrane region" description="Helical" evidence="12">
    <location>
        <begin position="181"/>
        <end position="202"/>
    </location>
</feature>
<dbReference type="PANTHER" id="PTHR30540">
    <property type="entry name" value="OSMOTIC STRESS POTASSIUM TRANSPORTER"/>
    <property type="match status" value="1"/>
</dbReference>
<evidence type="ECO:0000256" key="4">
    <source>
        <dbReference type="ARBA" id="ARBA00022475"/>
    </source>
</evidence>
<evidence type="ECO:0000256" key="5">
    <source>
        <dbReference type="ARBA" id="ARBA00022538"/>
    </source>
</evidence>
<feature type="domain" description="K+ potassium transporter integral membrane" evidence="13">
    <location>
        <begin position="22"/>
        <end position="472"/>
    </location>
</feature>
<evidence type="ECO:0000256" key="8">
    <source>
        <dbReference type="ARBA" id="ARBA00022958"/>
    </source>
</evidence>
<feature type="transmembrane region" description="Helical" evidence="12">
    <location>
        <begin position="299"/>
        <end position="328"/>
    </location>
</feature>
<protein>
    <recommendedName>
        <fullName evidence="12">Probable potassium transport system protein Kup</fullName>
    </recommendedName>
</protein>
<dbReference type="Pfam" id="PF02705">
    <property type="entry name" value="K_trans"/>
    <property type="match status" value="1"/>
</dbReference>